<name>A0A382G0Q5_9ZZZZ</name>
<reference evidence="1" key="1">
    <citation type="submission" date="2018-05" db="EMBL/GenBank/DDBJ databases">
        <authorList>
            <person name="Lanie J.A."/>
            <person name="Ng W.-L."/>
            <person name="Kazmierczak K.M."/>
            <person name="Andrzejewski T.M."/>
            <person name="Davidsen T.M."/>
            <person name="Wayne K.J."/>
            <person name="Tettelin H."/>
            <person name="Glass J.I."/>
            <person name="Rusch D."/>
            <person name="Podicherti R."/>
            <person name="Tsui H.-C.T."/>
            <person name="Winkler M.E."/>
        </authorList>
    </citation>
    <scope>NUCLEOTIDE SEQUENCE</scope>
</reference>
<dbReference type="EMBL" id="UINC01052710">
    <property type="protein sequence ID" value="SVB68345.1"/>
    <property type="molecule type" value="Genomic_DNA"/>
</dbReference>
<organism evidence="1">
    <name type="scientific">marine metagenome</name>
    <dbReference type="NCBI Taxonomy" id="408172"/>
    <lineage>
        <taxon>unclassified sequences</taxon>
        <taxon>metagenomes</taxon>
        <taxon>ecological metagenomes</taxon>
    </lineage>
</organism>
<gene>
    <name evidence="1" type="ORF">METZ01_LOCUS221199</name>
</gene>
<dbReference type="AlphaFoldDB" id="A0A382G0Q5"/>
<protein>
    <submittedName>
        <fullName evidence="1">Uncharacterized protein</fullName>
    </submittedName>
</protein>
<accession>A0A382G0Q5</accession>
<evidence type="ECO:0000313" key="1">
    <source>
        <dbReference type="EMBL" id="SVB68345.1"/>
    </source>
</evidence>
<sequence length="58" mass="6919">MRDNVHKLSKQLEREKQHQQWLDQNLKHSQQHSECLKNILKLQTEIACKELGQTSPKI</sequence>
<proteinExistence type="predicted"/>